<name>A0ACC1SRP7_9APHY</name>
<dbReference type="Proteomes" id="UP001148662">
    <property type="component" value="Unassembled WGS sequence"/>
</dbReference>
<keyword evidence="2" id="KW-1185">Reference proteome</keyword>
<accession>A0ACC1SRP7</accession>
<reference evidence="1" key="1">
    <citation type="submission" date="2022-07" db="EMBL/GenBank/DDBJ databases">
        <title>Genome Sequence of Phlebia brevispora.</title>
        <authorList>
            <person name="Buettner E."/>
        </authorList>
    </citation>
    <scope>NUCLEOTIDE SEQUENCE</scope>
    <source>
        <strain evidence="1">MPL23</strain>
    </source>
</reference>
<proteinExistence type="predicted"/>
<comment type="caution">
    <text evidence="1">The sequence shown here is derived from an EMBL/GenBank/DDBJ whole genome shotgun (WGS) entry which is preliminary data.</text>
</comment>
<evidence type="ECO:0000313" key="1">
    <source>
        <dbReference type="EMBL" id="KAJ3544930.1"/>
    </source>
</evidence>
<organism evidence="1 2">
    <name type="scientific">Phlebia brevispora</name>
    <dbReference type="NCBI Taxonomy" id="194682"/>
    <lineage>
        <taxon>Eukaryota</taxon>
        <taxon>Fungi</taxon>
        <taxon>Dikarya</taxon>
        <taxon>Basidiomycota</taxon>
        <taxon>Agaricomycotina</taxon>
        <taxon>Agaricomycetes</taxon>
        <taxon>Polyporales</taxon>
        <taxon>Meruliaceae</taxon>
        <taxon>Phlebia</taxon>
    </lineage>
</organism>
<sequence length="856" mass="92089">MSESDDSQESKEYEVEVITMARMQGRGKSKQWLYQVKWKGYGNADNTWEPIASFEGSEHFVNAFWSKVNDKRDWRDVSAFEHNETMLPTGPPGRRGRPPKPKAEVASKSQPKEKDNAPTQSASRSTSHAKPKSTARPAPAPGQIHKRKHAELDDVEMENMEGNSESEVQSIIEPEPVSRGRPRRRLEEDVPSESRKPRSTRRATQPSTEEDEVAEKGISSRVRKPSAKSAASGARPPASKARPISTNGSASARATDKPSRGRKAANNSRPSASTRGPGRPPNPRGRPKKATASSEVERESSPDVILLGEKKSVPADERAPSPELGVPQNGQNTDAAHQVEVEVEAMQVDYPDTGAEADVEDEAMQVEQVPDDDVLEVPSSDILEQQMTLGAETEREEQPERVQKAKPPSPEVKLPAHRARAANPRIKLMEDNVKDEGPSAISTKARITRRMSNNHEAGPSSAKPTNSSPPKKRGGPSAKPGPGRSSSGFQLGSTSLLTVVKKGVLQTLSRSRPVNRSSPEVESSPSVLVADGPHEPEPAPTARQLLELGGLKPEDAGELPDFEDADADGDPDIEHHSPQKTQAGESTAPAETPIEGQSEQVAKAEAADVDADAHEARSVEQIMMPDAVENAVVLSPDKEMQGVTPSGVVVNPPDAAIGRSASNPDIAAWKQTTIFGPLGIGREEPKSPTLPDASTSTPTEHTMSIVLTPTTRLSVVLKDVHPASTSEMQRLDEIVMSTNSDPSGRFYGNEDADLLINAFRVEGSSARIVKDPVSDNTQQQDFERFSTRLKTGGLYLATANGHVLAFCSSENTGIATKLGISPDLVGLSDNVLVSEVIIKDEGAYCDAVFNAADGNW</sequence>
<protein>
    <submittedName>
        <fullName evidence="1">Uncharacterized protein</fullName>
    </submittedName>
</protein>
<dbReference type="EMBL" id="JANHOG010001074">
    <property type="protein sequence ID" value="KAJ3544930.1"/>
    <property type="molecule type" value="Genomic_DNA"/>
</dbReference>
<gene>
    <name evidence="1" type="ORF">NM688_g5689</name>
</gene>
<evidence type="ECO:0000313" key="2">
    <source>
        <dbReference type="Proteomes" id="UP001148662"/>
    </source>
</evidence>